<evidence type="ECO:0000259" key="3">
    <source>
        <dbReference type="Pfam" id="PF00076"/>
    </source>
</evidence>
<name>A0AAN9IA11_CROPI</name>
<evidence type="ECO:0000256" key="1">
    <source>
        <dbReference type="ARBA" id="ARBA00004123"/>
    </source>
</evidence>
<dbReference type="EMBL" id="JAYWIO010000004">
    <property type="protein sequence ID" value="KAK7270429.1"/>
    <property type="molecule type" value="Genomic_DNA"/>
</dbReference>
<accession>A0AAN9IA11</accession>
<evidence type="ECO:0000313" key="5">
    <source>
        <dbReference type="Proteomes" id="UP001372338"/>
    </source>
</evidence>
<keyword evidence="2" id="KW-0539">Nucleus</keyword>
<dbReference type="InterPro" id="IPR035979">
    <property type="entry name" value="RBD_domain_sf"/>
</dbReference>
<dbReference type="InterPro" id="IPR000504">
    <property type="entry name" value="RRM_dom"/>
</dbReference>
<dbReference type="PANTHER" id="PTHR13952">
    <property type="entry name" value="U1 SMALL NUCLEAR RIBONUCLEOPROTEIN 70 KD"/>
    <property type="match status" value="1"/>
</dbReference>
<sequence>MFAAQKKARIQKLRVEKGAAKAAEELEKYDPHKDPNISRDPYKTLFVSKLSYETTESRIKREFESYGAIKRVGILNNP</sequence>
<dbReference type="GO" id="GO:0071004">
    <property type="term" value="C:U2-type prespliceosome"/>
    <property type="evidence" value="ECO:0007669"/>
    <property type="project" value="TreeGrafter"/>
</dbReference>
<dbReference type="InterPro" id="IPR051183">
    <property type="entry name" value="U1_U11-U12_snRNP_70-35kDa"/>
</dbReference>
<evidence type="ECO:0000256" key="2">
    <source>
        <dbReference type="ARBA" id="ARBA00023242"/>
    </source>
</evidence>
<dbReference type="GO" id="GO:0071011">
    <property type="term" value="C:precatalytic spliceosome"/>
    <property type="evidence" value="ECO:0007669"/>
    <property type="project" value="TreeGrafter"/>
</dbReference>
<evidence type="ECO:0000313" key="4">
    <source>
        <dbReference type="EMBL" id="KAK7270429.1"/>
    </source>
</evidence>
<dbReference type="AlphaFoldDB" id="A0AAN9IA11"/>
<protein>
    <recommendedName>
        <fullName evidence="3">RRM domain-containing protein</fullName>
    </recommendedName>
</protein>
<comment type="caution">
    <text evidence="4">The sequence shown here is derived from an EMBL/GenBank/DDBJ whole genome shotgun (WGS) entry which is preliminary data.</text>
</comment>
<dbReference type="GO" id="GO:0030619">
    <property type="term" value="F:U1 snRNA binding"/>
    <property type="evidence" value="ECO:0007669"/>
    <property type="project" value="TreeGrafter"/>
</dbReference>
<proteinExistence type="predicted"/>
<dbReference type="GO" id="GO:0000398">
    <property type="term" value="P:mRNA splicing, via spliceosome"/>
    <property type="evidence" value="ECO:0007669"/>
    <property type="project" value="TreeGrafter"/>
</dbReference>
<dbReference type="GO" id="GO:0005685">
    <property type="term" value="C:U1 snRNP"/>
    <property type="evidence" value="ECO:0007669"/>
    <property type="project" value="TreeGrafter"/>
</dbReference>
<keyword evidence="5" id="KW-1185">Reference proteome</keyword>
<dbReference type="Pfam" id="PF00076">
    <property type="entry name" value="RRM_1"/>
    <property type="match status" value="1"/>
</dbReference>
<feature type="domain" description="RRM" evidence="3">
    <location>
        <begin position="45"/>
        <end position="77"/>
    </location>
</feature>
<dbReference type="SUPFAM" id="SSF54928">
    <property type="entry name" value="RNA-binding domain, RBD"/>
    <property type="match status" value="1"/>
</dbReference>
<dbReference type="PANTHER" id="PTHR13952:SF5">
    <property type="entry name" value="U1 SMALL NUCLEAR RIBONUCLEOPROTEIN 70 KDA"/>
    <property type="match status" value="1"/>
</dbReference>
<dbReference type="GO" id="GO:0003729">
    <property type="term" value="F:mRNA binding"/>
    <property type="evidence" value="ECO:0007669"/>
    <property type="project" value="TreeGrafter"/>
</dbReference>
<reference evidence="4 5" key="1">
    <citation type="submission" date="2024-01" db="EMBL/GenBank/DDBJ databases">
        <title>The genomes of 5 underutilized Papilionoideae crops provide insights into root nodulation and disease resistanc.</title>
        <authorList>
            <person name="Yuan L."/>
        </authorList>
    </citation>
    <scope>NUCLEOTIDE SEQUENCE [LARGE SCALE GENOMIC DNA]</scope>
    <source>
        <strain evidence="4">ZHUSHIDOU_FW_LH</strain>
        <tissue evidence="4">Leaf</tissue>
    </source>
</reference>
<organism evidence="4 5">
    <name type="scientific">Crotalaria pallida</name>
    <name type="common">Smooth rattlebox</name>
    <name type="synonym">Crotalaria striata</name>
    <dbReference type="NCBI Taxonomy" id="3830"/>
    <lineage>
        <taxon>Eukaryota</taxon>
        <taxon>Viridiplantae</taxon>
        <taxon>Streptophyta</taxon>
        <taxon>Embryophyta</taxon>
        <taxon>Tracheophyta</taxon>
        <taxon>Spermatophyta</taxon>
        <taxon>Magnoliopsida</taxon>
        <taxon>eudicotyledons</taxon>
        <taxon>Gunneridae</taxon>
        <taxon>Pentapetalae</taxon>
        <taxon>rosids</taxon>
        <taxon>fabids</taxon>
        <taxon>Fabales</taxon>
        <taxon>Fabaceae</taxon>
        <taxon>Papilionoideae</taxon>
        <taxon>50 kb inversion clade</taxon>
        <taxon>genistoids sensu lato</taxon>
        <taxon>core genistoids</taxon>
        <taxon>Crotalarieae</taxon>
        <taxon>Crotalaria</taxon>
    </lineage>
</organism>
<dbReference type="Proteomes" id="UP001372338">
    <property type="component" value="Unassembled WGS sequence"/>
</dbReference>
<comment type="subcellular location">
    <subcellularLocation>
        <location evidence="1">Nucleus</location>
    </subcellularLocation>
</comment>
<gene>
    <name evidence="4" type="ORF">RIF29_23557</name>
</gene>
<dbReference type="Gene3D" id="3.30.70.330">
    <property type="match status" value="1"/>
</dbReference>
<dbReference type="InterPro" id="IPR012677">
    <property type="entry name" value="Nucleotide-bd_a/b_plait_sf"/>
</dbReference>